<feature type="transmembrane region" description="Helical" evidence="2">
    <location>
        <begin position="179"/>
        <end position="201"/>
    </location>
</feature>
<reference evidence="4 5" key="1">
    <citation type="journal article" date="2018" name="BMC Genomics">
        <title>Whole genome sequencing and function prediction of 133 gut anaerobes isolated from chicken caecum in pure cultures.</title>
        <authorList>
            <person name="Medvecky M."/>
            <person name="Cejkova D."/>
            <person name="Polansky O."/>
            <person name="Karasova D."/>
            <person name="Kubasova T."/>
            <person name="Cizek A."/>
            <person name="Rychlik I."/>
        </authorList>
    </citation>
    <scope>NUCLEOTIDE SEQUENCE [LARGE SCALE GENOMIC DNA]</scope>
    <source>
        <strain evidence="4 5">An13</strain>
    </source>
</reference>
<evidence type="ECO:0000256" key="1">
    <source>
        <dbReference type="ARBA" id="ARBA00023125"/>
    </source>
</evidence>
<feature type="transmembrane region" description="Helical" evidence="2">
    <location>
        <begin position="283"/>
        <end position="301"/>
    </location>
</feature>
<dbReference type="PANTHER" id="PTHR46558:SF13">
    <property type="entry name" value="HTH-TYPE TRANSCRIPTIONAL REGULATOR IMMR"/>
    <property type="match status" value="1"/>
</dbReference>
<gene>
    <name evidence="4" type="ORF">B5E75_12920</name>
</gene>
<feature type="domain" description="HTH cro/C1-type" evidence="3">
    <location>
        <begin position="7"/>
        <end position="61"/>
    </location>
</feature>
<evidence type="ECO:0000256" key="2">
    <source>
        <dbReference type="SAM" id="Phobius"/>
    </source>
</evidence>
<dbReference type="SMART" id="SM00530">
    <property type="entry name" value="HTH_XRE"/>
    <property type="match status" value="1"/>
</dbReference>
<keyword evidence="2" id="KW-0812">Transmembrane</keyword>
<dbReference type="CDD" id="cd00093">
    <property type="entry name" value="HTH_XRE"/>
    <property type="match status" value="1"/>
</dbReference>
<evidence type="ECO:0000313" key="4">
    <source>
        <dbReference type="EMBL" id="OUQ31872.1"/>
    </source>
</evidence>
<keyword evidence="5" id="KW-1185">Reference proteome</keyword>
<evidence type="ECO:0000313" key="5">
    <source>
        <dbReference type="Proteomes" id="UP000195305"/>
    </source>
</evidence>
<protein>
    <recommendedName>
        <fullName evidence="3">HTH cro/C1-type domain-containing protein</fullName>
    </recommendedName>
</protein>
<dbReference type="InterPro" id="IPR001387">
    <property type="entry name" value="Cro/C1-type_HTH"/>
</dbReference>
<dbReference type="AlphaFoldDB" id="A0A1Y4SSE3"/>
<proteinExistence type="predicted"/>
<feature type="transmembrane region" description="Helical" evidence="2">
    <location>
        <begin position="213"/>
        <end position="236"/>
    </location>
</feature>
<feature type="transmembrane region" description="Helical" evidence="2">
    <location>
        <begin position="95"/>
        <end position="115"/>
    </location>
</feature>
<dbReference type="OrthoDB" id="9815852at2"/>
<organism evidence="4 5">
    <name type="scientific">Massilimicrobiota timonensis</name>
    <dbReference type="NCBI Taxonomy" id="1776392"/>
    <lineage>
        <taxon>Bacteria</taxon>
        <taxon>Bacillati</taxon>
        <taxon>Bacillota</taxon>
        <taxon>Erysipelotrichia</taxon>
        <taxon>Erysipelotrichales</taxon>
        <taxon>Erysipelotrichaceae</taxon>
        <taxon>Massilimicrobiota</taxon>
    </lineage>
</organism>
<keyword evidence="2" id="KW-0472">Membrane</keyword>
<dbReference type="Proteomes" id="UP000195305">
    <property type="component" value="Unassembled WGS sequence"/>
</dbReference>
<dbReference type="GO" id="GO:0003677">
    <property type="term" value="F:DNA binding"/>
    <property type="evidence" value="ECO:0007669"/>
    <property type="project" value="UniProtKB-KW"/>
</dbReference>
<dbReference type="InterPro" id="IPR010982">
    <property type="entry name" value="Lambda_DNA-bd_dom_sf"/>
</dbReference>
<evidence type="ECO:0000259" key="3">
    <source>
        <dbReference type="PROSITE" id="PS50943"/>
    </source>
</evidence>
<feature type="transmembrane region" description="Helical" evidence="2">
    <location>
        <begin position="127"/>
        <end position="145"/>
    </location>
</feature>
<dbReference type="RefSeq" id="WP_087359971.1">
    <property type="nucleotide sequence ID" value="NZ_AP031415.1"/>
</dbReference>
<dbReference type="PANTHER" id="PTHR46558">
    <property type="entry name" value="TRACRIPTIONAL REGULATORY PROTEIN-RELATED-RELATED"/>
    <property type="match status" value="1"/>
</dbReference>
<dbReference type="Gene3D" id="1.10.260.40">
    <property type="entry name" value="lambda repressor-like DNA-binding domains"/>
    <property type="match status" value="1"/>
</dbReference>
<comment type="caution">
    <text evidence="4">The sequence shown here is derived from an EMBL/GenBank/DDBJ whole genome shotgun (WGS) entry which is preliminary data.</text>
</comment>
<feature type="transmembrane region" description="Helical" evidence="2">
    <location>
        <begin position="257"/>
        <end position="277"/>
    </location>
</feature>
<dbReference type="Pfam" id="PF01381">
    <property type="entry name" value="HTH_3"/>
    <property type="match status" value="1"/>
</dbReference>
<dbReference type="SUPFAM" id="SSF47413">
    <property type="entry name" value="lambda repressor-like DNA-binding domains"/>
    <property type="match status" value="1"/>
</dbReference>
<sequence>MSFGEKLQQLRKEKGLSQEDLAYQLNVSRQAVSKWESQNGYPEMEKMILISELFQVSLDYLLKEDYDDSFQKTDTSYYLMSKQKIDDYIQIKKSFALKMALSVSFMILGLLIPILCSNTPYETWSGFGFLIIIGISIFVIMVAALSKNPYQNIEDQEIKMSFSDLQELQEQYQQFHSHLTLAIAGSVLLIIVSLACVALLTETHFANSQWIPAQFMLCVAIAVFFFIYYGILDGVYKFIVHNKEYVKDKQIQKQQSSIFGITMPLAAMLYCVMGLTWNWWHPGWIIFPITAFISLGIDYLIHRK</sequence>
<keyword evidence="1" id="KW-0238">DNA-binding</keyword>
<accession>A0A1Y4SSE3</accession>
<dbReference type="PROSITE" id="PS50943">
    <property type="entry name" value="HTH_CROC1"/>
    <property type="match status" value="1"/>
</dbReference>
<name>A0A1Y4SSE3_9FIRM</name>
<dbReference type="EMBL" id="NFLJ01000049">
    <property type="protein sequence ID" value="OUQ31872.1"/>
    <property type="molecule type" value="Genomic_DNA"/>
</dbReference>
<keyword evidence="2" id="KW-1133">Transmembrane helix</keyword>